<comment type="caution">
    <text evidence="1">The sequence shown here is derived from an EMBL/GenBank/DDBJ whole genome shotgun (WGS) entry which is preliminary data.</text>
</comment>
<protein>
    <submittedName>
        <fullName evidence="1">Uncharacterized protein</fullName>
    </submittedName>
</protein>
<accession>A0AA36IY63</accession>
<dbReference type="Proteomes" id="UP001178507">
    <property type="component" value="Unassembled WGS sequence"/>
</dbReference>
<dbReference type="EMBL" id="CAUJNA010003035">
    <property type="protein sequence ID" value="CAJ1395041.1"/>
    <property type="molecule type" value="Genomic_DNA"/>
</dbReference>
<dbReference type="AlphaFoldDB" id="A0AA36IY63"/>
<keyword evidence="2" id="KW-1185">Reference proteome</keyword>
<evidence type="ECO:0000313" key="2">
    <source>
        <dbReference type="Proteomes" id="UP001178507"/>
    </source>
</evidence>
<organism evidence="1 2">
    <name type="scientific">Effrenium voratum</name>
    <dbReference type="NCBI Taxonomy" id="2562239"/>
    <lineage>
        <taxon>Eukaryota</taxon>
        <taxon>Sar</taxon>
        <taxon>Alveolata</taxon>
        <taxon>Dinophyceae</taxon>
        <taxon>Suessiales</taxon>
        <taxon>Symbiodiniaceae</taxon>
        <taxon>Effrenium</taxon>
    </lineage>
</organism>
<proteinExistence type="predicted"/>
<reference evidence="1" key="1">
    <citation type="submission" date="2023-08" db="EMBL/GenBank/DDBJ databases">
        <authorList>
            <person name="Chen Y."/>
            <person name="Shah S."/>
            <person name="Dougan E. K."/>
            <person name="Thang M."/>
            <person name="Chan C."/>
        </authorList>
    </citation>
    <scope>NUCLEOTIDE SEQUENCE</scope>
</reference>
<sequence length="264" mass="29579">MGQQPSKGLGNEVSEKTVKAFELLNLYKELEESLALGELRPVAEAYRQILSWCRARRDRDLQSVLELLGTEERCPAWRRQALEDAFRLFYDEAAALGVEGLAQLKEPPTSEEIGFRQLPEALVDAQAWKRKSYSGFFEESGNLVYRRRWEYEILRVDGGQICGRKIVTAAQSSYICSTALAVKAIQTLVPVDECCAVREDARAMRGPFLLPKGPRGAMRWEPADEGQESVSDFAAPKVCEPLHFEDGCVAPARARLAFPKPRGI</sequence>
<gene>
    <name evidence="1" type="ORF">EVOR1521_LOCUS19565</name>
</gene>
<evidence type="ECO:0000313" key="1">
    <source>
        <dbReference type="EMBL" id="CAJ1395041.1"/>
    </source>
</evidence>
<name>A0AA36IY63_9DINO</name>